<reference evidence="1 2" key="1">
    <citation type="submission" date="2015-04" db="EMBL/GenBank/DDBJ databases">
        <title>Complete Genome Sequence of K. oxytoca Bacteriophage PKO111.</title>
        <authorList>
            <person name="Lee J.-H."/>
            <person name="Park E.-A."/>
            <person name="Lee D.-H."/>
        </authorList>
    </citation>
    <scope>NUCLEOTIDE SEQUENCE [LARGE SCALE GENOMIC DNA]</scope>
</reference>
<evidence type="ECO:0008006" key="3">
    <source>
        <dbReference type="Google" id="ProtNLM"/>
    </source>
</evidence>
<gene>
    <name evidence="1" type="ORF">PKO111_119</name>
</gene>
<evidence type="ECO:0000313" key="1">
    <source>
        <dbReference type="EMBL" id="AKJ73180.1"/>
    </source>
</evidence>
<dbReference type="EMBL" id="KR269720">
    <property type="protein sequence ID" value="AKJ73180.1"/>
    <property type="molecule type" value="Genomic_DNA"/>
</dbReference>
<dbReference type="Proteomes" id="UP000202948">
    <property type="component" value="Segment"/>
</dbReference>
<accession>A0A159B7W9</accession>
<dbReference type="RefSeq" id="YP_009289520.1">
    <property type="nucleotide sequence ID" value="NC_031095.1"/>
</dbReference>
<dbReference type="GeneID" id="29080631"/>
<dbReference type="KEGG" id="vg:29080631"/>
<proteinExistence type="predicted"/>
<keyword evidence="2" id="KW-1185">Reference proteome</keyword>
<organism evidence="1 2">
    <name type="scientific">Klebsiella phage PKO111</name>
    <dbReference type="NCBI Taxonomy" id="1654928"/>
    <lineage>
        <taxon>Viruses</taxon>
        <taxon>Duplodnaviria</taxon>
        <taxon>Heunggongvirae</taxon>
        <taxon>Uroviricota</taxon>
        <taxon>Caudoviricetes</taxon>
        <taxon>Pantevenvirales</taxon>
        <taxon>Straboviridae</taxon>
        <taxon>Tevenvirinae</taxon>
        <taxon>Jiaodavirus</taxon>
        <taxon>Jiaodavirus pko111</taxon>
    </lineage>
</organism>
<protein>
    <recommendedName>
        <fullName evidence="3">Molybdenum ABC transporter</fullName>
    </recommendedName>
</protein>
<evidence type="ECO:0000313" key="2">
    <source>
        <dbReference type="Proteomes" id="UP000202948"/>
    </source>
</evidence>
<sequence length="60" mass="6915">MDLFEMMAQDVVEDTPDRSKELQDELDIIIQRHGISVPLGVLEDLASYYLDPPPWSPWAK</sequence>
<name>A0A159B7W9_9CAUD</name>